<reference evidence="2 3" key="1">
    <citation type="submission" date="2017-05" db="EMBL/GenBank/DDBJ databases">
        <title>Biotechnological potential of actinobacteria isolated from South African environments.</title>
        <authorList>
            <person name="Le Roes-Hill M."/>
            <person name="Prins A."/>
            <person name="Durrell K.A."/>
        </authorList>
    </citation>
    <scope>NUCLEOTIDE SEQUENCE [LARGE SCALE GENOMIC DNA]</scope>
    <source>
        <strain evidence="2">M26</strain>
    </source>
</reference>
<dbReference type="CDD" id="cd04859">
    <property type="entry name" value="Prim_Pol"/>
    <property type="match status" value="1"/>
</dbReference>
<accession>A0A243RMA4</accession>
<dbReference type="SUPFAM" id="SSF56747">
    <property type="entry name" value="Prim-pol domain"/>
    <property type="match status" value="1"/>
</dbReference>
<dbReference type="Pfam" id="PF09250">
    <property type="entry name" value="Prim-Pol"/>
    <property type="match status" value="1"/>
</dbReference>
<organism evidence="2 3">
    <name type="scientific">Streptosporangium minutum</name>
    <dbReference type="NCBI Taxonomy" id="569862"/>
    <lineage>
        <taxon>Bacteria</taxon>
        <taxon>Bacillati</taxon>
        <taxon>Actinomycetota</taxon>
        <taxon>Actinomycetes</taxon>
        <taxon>Streptosporangiales</taxon>
        <taxon>Streptosporangiaceae</taxon>
        <taxon>Streptosporangium</taxon>
    </lineage>
</organism>
<sequence>MTNHMLVGALALVGRGWPVFPCIPGGKKPLGELVPNGFHGATTDIELVTRWWTAYPNANVGVPTGHPTVDAFDVDVKPAGTGWEAFNRLKRADVLPVPLAVVRTPSGGLHAYYPGTSQACGSLPKHFIDFKAAGGYVLVPPSIVDGQPYELISERPEARDQLNWGAVKQFLNPPRPITTAPRRPTTGTGIPGLAAWLATQTKGNRNRGLFWACCRAVENGATESDLDELVRVISAQGLDEREAHRTAADAFRTARRSA</sequence>
<keyword evidence="3" id="KW-1185">Reference proteome</keyword>
<evidence type="ECO:0000313" key="2">
    <source>
        <dbReference type="EMBL" id="OUC96070.1"/>
    </source>
</evidence>
<name>A0A243RMA4_9ACTN</name>
<evidence type="ECO:0000259" key="1">
    <source>
        <dbReference type="SMART" id="SM00943"/>
    </source>
</evidence>
<dbReference type="EMBL" id="NGFP01000066">
    <property type="protein sequence ID" value="OUC96070.1"/>
    <property type="molecule type" value="Genomic_DNA"/>
</dbReference>
<protein>
    <recommendedName>
        <fullName evidence="1">DNA primase/polymerase bifunctional N-terminal domain-containing protein</fullName>
    </recommendedName>
</protein>
<gene>
    <name evidence="2" type="ORF">CA984_16455</name>
</gene>
<comment type="caution">
    <text evidence="2">The sequence shown here is derived from an EMBL/GenBank/DDBJ whole genome shotgun (WGS) entry which is preliminary data.</text>
</comment>
<feature type="domain" description="DNA primase/polymerase bifunctional N-terminal" evidence="1">
    <location>
        <begin position="9"/>
        <end position="162"/>
    </location>
</feature>
<dbReference type="AlphaFoldDB" id="A0A243RMA4"/>
<evidence type="ECO:0000313" key="3">
    <source>
        <dbReference type="Proteomes" id="UP000194761"/>
    </source>
</evidence>
<dbReference type="Proteomes" id="UP000194761">
    <property type="component" value="Unassembled WGS sequence"/>
</dbReference>
<dbReference type="InterPro" id="IPR015330">
    <property type="entry name" value="DNA_primase/pol_bifunc_N"/>
</dbReference>
<dbReference type="SMART" id="SM00943">
    <property type="entry name" value="Prim-Pol"/>
    <property type="match status" value="1"/>
</dbReference>
<dbReference type="RefSeq" id="WP_086573133.1">
    <property type="nucleotide sequence ID" value="NZ_NGFP01000066.1"/>
</dbReference>
<proteinExistence type="predicted"/>